<name>A0AA46I5N0_9FUSO</name>
<dbReference type="Proteomes" id="UP000294678">
    <property type="component" value="Unassembled WGS sequence"/>
</dbReference>
<dbReference type="AlphaFoldDB" id="A0AA46I5N0"/>
<feature type="domain" description="Phosphatidic acid phosphatase type 2/haloperoxidase" evidence="2">
    <location>
        <begin position="92"/>
        <end position="242"/>
    </location>
</feature>
<keyword evidence="1" id="KW-0472">Membrane</keyword>
<feature type="transmembrane region" description="Helical" evidence="1">
    <location>
        <begin position="7"/>
        <end position="27"/>
    </location>
</feature>
<feature type="transmembrane region" description="Helical" evidence="1">
    <location>
        <begin position="89"/>
        <end position="109"/>
    </location>
</feature>
<evidence type="ECO:0000313" key="3">
    <source>
        <dbReference type="EMBL" id="TDT70612.1"/>
    </source>
</evidence>
<evidence type="ECO:0000259" key="2">
    <source>
        <dbReference type="SMART" id="SM00014"/>
    </source>
</evidence>
<evidence type="ECO:0000256" key="1">
    <source>
        <dbReference type="SAM" id="Phobius"/>
    </source>
</evidence>
<dbReference type="InterPro" id="IPR036938">
    <property type="entry name" value="PAP2/HPO_sf"/>
</dbReference>
<feature type="transmembrane region" description="Helical" evidence="1">
    <location>
        <begin position="174"/>
        <end position="192"/>
    </location>
</feature>
<sequence length="261" mass="30977">MKNKENQFMLIVFPIILAILLTIPFYMTNLDILWQKLFYKEGKWYLDNLKIVKFFYNYGPIPGILSALIGLFVYILSFLIYSFRDYRKISLFVFLYMLLGSGIIVNMIFKEYWGRPRPRQIVEFGGEAKYIPPVKKGKLVFTEKTEKMLETKQGAIGWDKFRDLYKIKGKYNSFPAGHASVGFFMMFPFFYIKKRKTRLFWLYFGIIYGFIMGIGRNIQGGHFLSDVIWAGFIMYFTGIVLYYIFGFNKSVLYNKKNKIRL</sequence>
<comment type="caution">
    <text evidence="3">The sequence shown here is derived from an EMBL/GenBank/DDBJ whole genome shotgun (WGS) entry which is preliminary data.</text>
</comment>
<protein>
    <submittedName>
        <fullName evidence="3">Membrane-associated PAP2 superfamily phosphatase</fullName>
    </submittedName>
</protein>
<dbReference type="SUPFAM" id="SSF48317">
    <property type="entry name" value="Acid phosphatase/Vanadium-dependent haloperoxidase"/>
    <property type="match status" value="1"/>
</dbReference>
<keyword evidence="4" id="KW-1185">Reference proteome</keyword>
<dbReference type="RefSeq" id="WP_134113046.1">
    <property type="nucleotide sequence ID" value="NZ_SOBG01000004.1"/>
</dbReference>
<feature type="transmembrane region" description="Helical" evidence="1">
    <location>
        <begin position="61"/>
        <end position="82"/>
    </location>
</feature>
<accession>A0AA46I5N0</accession>
<dbReference type="InterPro" id="IPR000326">
    <property type="entry name" value="PAP2/HPO"/>
</dbReference>
<gene>
    <name evidence="3" type="ORF">EV215_1163</name>
</gene>
<dbReference type="Gene3D" id="1.20.144.10">
    <property type="entry name" value="Phosphatidic acid phosphatase type 2/haloperoxidase"/>
    <property type="match status" value="1"/>
</dbReference>
<feature type="transmembrane region" description="Helical" evidence="1">
    <location>
        <begin position="199"/>
        <end position="215"/>
    </location>
</feature>
<dbReference type="SMART" id="SM00014">
    <property type="entry name" value="acidPPc"/>
    <property type="match status" value="1"/>
</dbReference>
<organism evidence="3 4">
    <name type="scientific">Hypnocyclicus thermotrophus</name>
    <dbReference type="NCBI Taxonomy" id="1627895"/>
    <lineage>
        <taxon>Bacteria</taxon>
        <taxon>Fusobacteriati</taxon>
        <taxon>Fusobacteriota</taxon>
        <taxon>Fusobacteriia</taxon>
        <taxon>Fusobacteriales</taxon>
        <taxon>Fusobacteriaceae</taxon>
        <taxon>Hypnocyclicus</taxon>
    </lineage>
</organism>
<reference evidence="3 4" key="1">
    <citation type="submission" date="2019-03" db="EMBL/GenBank/DDBJ databases">
        <title>Genomic Encyclopedia of Type Strains, Phase IV (KMG-IV): sequencing the most valuable type-strain genomes for metagenomic binning, comparative biology and taxonomic classification.</title>
        <authorList>
            <person name="Goeker M."/>
        </authorList>
    </citation>
    <scope>NUCLEOTIDE SEQUENCE [LARGE SCALE GENOMIC DNA]</scope>
    <source>
        <strain evidence="3 4">DSM 100055</strain>
    </source>
</reference>
<proteinExistence type="predicted"/>
<dbReference type="CDD" id="cd03396">
    <property type="entry name" value="PAP2_like_6"/>
    <property type="match status" value="1"/>
</dbReference>
<dbReference type="EMBL" id="SOBG01000004">
    <property type="protein sequence ID" value="TDT70612.1"/>
    <property type="molecule type" value="Genomic_DNA"/>
</dbReference>
<keyword evidence="1" id="KW-1133">Transmembrane helix</keyword>
<feature type="transmembrane region" description="Helical" evidence="1">
    <location>
        <begin position="227"/>
        <end position="245"/>
    </location>
</feature>
<dbReference type="Pfam" id="PF01569">
    <property type="entry name" value="PAP2"/>
    <property type="match status" value="1"/>
</dbReference>
<evidence type="ECO:0000313" key="4">
    <source>
        <dbReference type="Proteomes" id="UP000294678"/>
    </source>
</evidence>
<keyword evidence="1" id="KW-0812">Transmembrane</keyword>